<organism evidence="1 2">
    <name type="scientific">Aspergillus melleus</name>
    <dbReference type="NCBI Taxonomy" id="138277"/>
    <lineage>
        <taxon>Eukaryota</taxon>
        <taxon>Fungi</taxon>
        <taxon>Dikarya</taxon>
        <taxon>Ascomycota</taxon>
        <taxon>Pezizomycotina</taxon>
        <taxon>Eurotiomycetes</taxon>
        <taxon>Eurotiomycetidae</taxon>
        <taxon>Eurotiales</taxon>
        <taxon>Aspergillaceae</taxon>
        <taxon>Aspergillus</taxon>
        <taxon>Aspergillus subgen. Circumdati</taxon>
    </lineage>
</organism>
<accession>A0ACC3AQQ0</accession>
<gene>
    <name evidence="1" type="ORF">N8T08_011024</name>
</gene>
<reference evidence="1 2" key="1">
    <citation type="journal article" date="2023" name="ACS Omega">
        <title>Identification of the Neoaspergillic Acid Biosynthesis Gene Cluster by Establishing an In Vitro CRISPR-Ribonucleoprotein Genetic System in Aspergillus melleus.</title>
        <authorList>
            <person name="Yuan B."/>
            <person name="Grau M.F."/>
            <person name="Murata R.M."/>
            <person name="Torok T."/>
            <person name="Venkateswaran K."/>
            <person name="Stajich J.E."/>
            <person name="Wang C.C.C."/>
        </authorList>
    </citation>
    <scope>NUCLEOTIDE SEQUENCE [LARGE SCALE GENOMIC DNA]</scope>
    <source>
        <strain evidence="1 2">IMV 1140</strain>
    </source>
</reference>
<evidence type="ECO:0000313" key="2">
    <source>
        <dbReference type="Proteomes" id="UP001177260"/>
    </source>
</evidence>
<name>A0ACC3AQQ0_9EURO</name>
<comment type="caution">
    <text evidence="1">The sequence shown here is derived from an EMBL/GenBank/DDBJ whole genome shotgun (WGS) entry which is preliminary data.</text>
</comment>
<keyword evidence="2" id="KW-1185">Reference proteome</keyword>
<sequence>MTKTRGSEEEFVLFLQGIPAHCRWQELKDMVRQTALHIRQAVVYDDNHGFPTGLGQIIVKNEDEAWRTYHRLSTNGWEGQSLVVTLARTSSPTRPIAGPTKSPTCVIPPNYVAGYSTPPRVTQNLAVPPSPMTPEPVMSTSPTYQSPEYGAPMMSPMGLPSQPFLPIFADPLSQTIPGFPPSPVLRPFCDPNLAFAILPPYALSPMPHPLREASINAMCMNNGTASSSRPSKPMYRHGVPNRNKTNLNPNSPIFPAPGGAALGTGYPTRPTFRRTVFIQNLSATTTKADLESFLQGLNTNTSIEQSEVPVDAETGHCKGFARVTFYYAEDAKRAVIRYHNAVFMGAKIRVKIDRSIHGAYSLPSQGILPATHGLESATVVAPQTPVDNKKNVSPVIPLETPSNSGARKDSLPKADRCQPLVVNGSGTGRRTVAT</sequence>
<dbReference type="EMBL" id="JAOPJF010000094">
    <property type="protein sequence ID" value="KAK1139947.1"/>
    <property type="molecule type" value="Genomic_DNA"/>
</dbReference>
<proteinExistence type="predicted"/>
<protein>
    <submittedName>
        <fullName evidence="1">Uncharacterized protein</fullName>
    </submittedName>
</protein>
<dbReference type="Proteomes" id="UP001177260">
    <property type="component" value="Unassembled WGS sequence"/>
</dbReference>
<evidence type="ECO:0000313" key="1">
    <source>
        <dbReference type="EMBL" id="KAK1139947.1"/>
    </source>
</evidence>